<dbReference type="InterPro" id="IPR014853">
    <property type="entry name" value="VWF/SSPO/ZAN-like_Cys-rich_dom"/>
</dbReference>
<accession>A0A1B0D0P5</accession>
<dbReference type="SMART" id="SM00832">
    <property type="entry name" value="C8"/>
    <property type="match status" value="1"/>
</dbReference>
<evidence type="ECO:0000313" key="7">
    <source>
        <dbReference type="Proteomes" id="UP000092462"/>
    </source>
</evidence>
<name>A0A1B0D0P5_PHLPP</name>
<dbReference type="InterPro" id="IPR036084">
    <property type="entry name" value="Ser_inhib-like_sf"/>
</dbReference>
<evidence type="ECO:0000256" key="3">
    <source>
        <dbReference type="ARBA" id="ARBA00022900"/>
    </source>
</evidence>
<protein>
    <recommendedName>
        <fullName evidence="5">VWF/SSPO/Zonadhesin-like cysteine-rich domain-containing protein</fullName>
    </recommendedName>
</protein>
<proteinExistence type="inferred from homology"/>
<dbReference type="FunFam" id="2.10.25.10:FF:000055">
    <property type="entry name" value="alpha-tectorin isoform X1"/>
    <property type="match status" value="1"/>
</dbReference>
<dbReference type="Proteomes" id="UP000092462">
    <property type="component" value="Unassembled WGS sequence"/>
</dbReference>
<evidence type="ECO:0000256" key="4">
    <source>
        <dbReference type="ARBA" id="ARBA00023157"/>
    </source>
</evidence>
<dbReference type="VEuPathDB" id="VectorBase:PPAPM1_008652"/>
<comment type="similarity">
    <text evidence="1">Belongs to the serine protease inhibitor-like (TIL domain-containing) family.</text>
</comment>
<sequence>MPFYEDCLYDVCACKGDDLNSCLCPILSSYAAECARQGVVINWRLSVTECGIKCPPGQVYEECGDSCALTCEDLQSDYPCIKNCVEGCRCPEGQALNEDNEQKIFINKRSVKE</sequence>
<dbReference type="Pfam" id="PF08742">
    <property type="entry name" value="C8"/>
    <property type="match status" value="1"/>
</dbReference>
<evidence type="ECO:0000259" key="5">
    <source>
        <dbReference type="SMART" id="SM00832"/>
    </source>
</evidence>
<reference evidence="6" key="1">
    <citation type="submission" date="2022-08" db="UniProtKB">
        <authorList>
            <consortium name="EnsemblMetazoa"/>
        </authorList>
    </citation>
    <scope>IDENTIFICATION</scope>
    <source>
        <strain evidence="6">Israel</strain>
    </source>
</reference>
<dbReference type="Pfam" id="PF01826">
    <property type="entry name" value="TIL"/>
    <property type="match status" value="1"/>
</dbReference>
<dbReference type="CDD" id="cd19941">
    <property type="entry name" value="TIL"/>
    <property type="match status" value="1"/>
</dbReference>
<evidence type="ECO:0000313" key="6">
    <source>
        <dbReference type="EnsemblMetazoa" id="PPAI000917-PA"/>
    </source>
</evidence>
<dbReference type="Gene3D" id="2.10.25.10">
    <property type="entry name" value="Laminin"/>
    <property type="match status" value="1"/>
</dbReference>
<dbReference type="EMBL" id="AJVK01021553">
    <property type="status" value="NOT_ANNOTATED_CDS"/>
    <property type="molecule type" value="Genomic_DNA"/>
</dbReference>
<dbReference type="SUPFAM" id="SSF57567">
    <property type="entry name" value="Serine protease inhibitors"/>
    <property type="match status" value="1"/>
</dbReference>
<evidence type="ECO:0000256" key="2">
    <source>
        <dbReference type="ARBA" id="ARBA00022690"/>
    </source>
</evidence>
<keyword evidence="7" id="KW-1185">Reference proteome</keyword>
<dbReference type="GO" id="GO:0031012">
    <property type="term" value="C:extracellular matrix"/>
    <property type="evidence" value="ECO:0007669"/>
    <property type="project" value="TreeGrafter"/>
</dbReference>
<dbReference type="VEuPathDB" id="VectorBase:PPAI000917"/>
<keyword evidence="2" id="KW-0646">Protease inhibitor</keyword>
<dbReference type="PANTHER" id="PTHR11339:SF386">
    <property type="entry name" value="HEMOLECTIN, ISOFORM A"/>
    <property type="match status" value="1"/>
</dbReference>
<dbReference type="InterPro" id="IPR002919">
    <property type="entry name" value="TIL_dom"/>
</dbReference>
<dbReference type="GO" id="GO:0005615">
    <property type="term" value="C:extracellular space"/>
    <property type="evidence" value="ECO:0007669"/>
    <property type="project" value="TreeGrafter"/>
</dbReference>
<dbReference type="EnsemblMetazoa" id="PPAI000917-RA">
    <property type="protein sequence ID" value="PPAI000917-PA"/>
    <property type="gene ID" value="PPAI000917"/>
</dbReference>
<keyword evidence="4" id="KW-1015">Disulfide bond</keyword>
<feature type="domain" description="VWF/SSPO/Zonadhesin-like cysteine-rich" evidence="5">
    <location>
        <begin position="1"/>
        <end position="51"/>
    </location>
</feature>
<organism evidence="6 7">
    <name type="scientific">Phlebotomus papatasi</name>
    <name type="common">Sandfly</name>
    <dbReference type="NCBI Taxonomy" id="29031"/>
    <lineage>
        <taxon>Eukaryota</taxon>
        <taxon>Metazoa</taxon>
        <taxon>Ecdysozoa</taxon>
        <taxon>Arthropoda</taxon>
        <taxon>Hexapoda</taxon>
        <taxon>Insecta</taxon>
        <taxon>Pterygota</taxon>
        <taxon>Neoptera</taxon>
        <taxon>Endopterygota</taxon>
        <taxon>Diptera</taxon>
        <taxon>Nematocera</taxon>
        <taxon>Psychodoidea</taxon>
        <taxon>Psychodidae</taxon>
        <taxon>Phlebotomus</taxon>
        <taxon>Phlebotomus</taxon>
    </lineage>
</organism>
<dbReference type="EMBL" id="AJVK01021552">
    <property type="status" value="NOT_ANNOTATED_CDS"/>
    <property type="molecule type" value="Genomic_DNA"/>
</dbReference>
<dbReference type="InterPro" id="IPR050780">
    <property type="entry name" value="Mucin_vWF_Thrombospondin_sf"/>
</dbReference>
<dbReference type="PANTHER" id="PTHR11339">
    <property type="entry name" value="EXTRACELLULAR MATRIX GLYCOPROTEIN RELATED"/>
    <property type="match status" value="1"/>
</dbReference>
<dbReference type="GO" id="GO:0004867">
    <property type="term" value="F:serine-type endopeptidase inhibitor activity"/>
    <property type="evidence" value="ECO:0007669"/>
    <property type="project" value="UniProtKB-KW"/>
</dbReference>
<dbReference type="EMBL" id="AJVK01021554">
    <property type="status" value="NOT_ANNOTATED_CDS"/>
    <property type="molecule type" value="Genomic_DNA"/>
</dbReference>
<dbReference type="AlphaFoldDB" id="A0A1B0D0P5"/>
<evidence type="ECO:0000256" key="1">
    <source>
        <dbReference type="ARBA" id="ARBA00007611"/>
    </source>
</evidence>
<keyword evidence="3" id="KW-0722">Serine protease inhibitor</keyword>